<accession>F4QJ98</accession>
<protein>
    <submittedName>
        <fullName evidence="2">Capsular polysaccharide biosynthesis protein-like protein</fullName>
    </submittedName>
</protein>
<dbReference type="EMBL" id="GL883077">
    <property type="protein sequence ID" value="EGF91929.1"/>
    <property type="molecule type" value="Genomic_DNA"/>
</dbReference>
<dbReference type="InterPro" id="IPR049625">
    <property type="entry name" value="Glyco_transf_61_cat"/>
</dbReference>
<keyword evidence="3" id="KW-1185">Reference proteome</keyword>
<feature type="domain" description="Glycosyltransferase 61 catalytic" evidence="1">
    <location>
        <begin position="88"/>
        <end position="269"/>
    </location>
</feature>
<name>F4QJ98_9CAUL</name>
<reference evidence="3" key="1">
    <citation type="submission" date="2011-03" db="EMBL/GenBank/DDBJ databases">
        <title>Draft genome sequence of Brevundimonas diminuta.</title>
        <authorList>
            <person name="Brown P.J.B."/>
            <person name="Buechlein A."/>
            <person name="Hemmerich C."/>
            <person name="Brun Y.V."/>
        </authorList>
    </citation>
    <scope>NUCLEOTIDE SEQUENCE [LARGE SCALE GENOMIC DNA]</scope>
    <source>
        <strain evidence="3">C19</strain>
    </source>
</reference>
<dbReference type="GO" id="GO:0016757">
    <property type="term" value="F:glycosyltransferase activity"/>
    <property type="evidence" value="ECO:0007669"/>
    <property type="project" value="InterPro"/>
</dbReference>
<dbReference type="AlphaFoldDB" id="F4QJ98"/>
<organism evidence="2 3">
    <name type="scientific">Asticcacaulis biprosthecium C19</name>
    <dbReference type="NCBI Taxonomy" id="715226"/>
    <lineage>
        <taxon>Bacteria</taxon>
        <taxon>Pseudomonadati</taxon>
        <taxon>Pseudomonadota</taxon>
        <taxon>Alphaproteobacteria</taxon>
        <taxon>Caulobacterales</taxon>
        <taxon>Caulobacteraceae</taxon>
        <taxon>Asticcacaulis</taxon>
    </lineage>
</organism>
<gene>
    <name evidence="2" type="ORF">ABI_03610</name>
</gene>
<dbReference type="STRING" id="715226.ABI_03610"/>
<sequence length="333" mass="37644">MQEPPAIEKHYDVTYFPLSRQVWYDKDPNWGVYGADGHLIDAAALRRGNSTPPRLCGQSRVHAHPFPTEFDWAEDIEYIYMGCFISHYGHYLCSTLVRLWPLLREGLNGRKLLLHAPNGPDHEFRIPYAAMTLEGLGLKPDDIVVFQEPRRIRRLIIPRPSFVEQLLGHHAHRDLCHRIGEQFLDGLDMTTALPPVYFSKTKLLGGVGRIGNESVIENVLASNGIGIVYPEQLSLREQVRLFAENRVIAGTGGTQLHTGILAPPVARVVALSASHSVNSNLLLFDRLNDRTAGYVYDDRGYREMQNQDKFLTSDYLEDPEATAHDLLALIREL</sequence>
<dbReference type="Proteomes" id="UP000006512">
    <property type="component" value="Unassembled WGS sequence"/>
</dbReference>
<proteinExistence type="predicted"/>
<dbReference type="eggNOG" id="COG4421">
    <property type="taxonomic scope" value="Bacteria"/>
</dbReference>
<evidence type="ECO:0000313" key="2">
    <source>
        <dbReference type="EMBL" id="EGF91929.1"/>
    </source>
</evidence>
<dbReference type="Pfam" id="PF04577">
    <property type="entry name" value="Glyco_transf_61"/>
    <property type="match status" value="1"/>
</dbReference>
<dbReference type="HOGENOM" id="CLU_048258_0_0_5"/>
<evidence type="ECO:0000313" key="3">
    <source>
        <dbReference type="Proteomes" id="UP000006512"/>
    </source>
</evidence>
<evidence type="ECO:0000259" key="1">
    <source>
        <dbReference type="Pfam" id="PF04577"/>
    </source>
</evidence>